<evidence type="ECO:0000256" key="3">
    <source>
        <dbReference type="ARBA" id="ARBA00022475"/>
    </source>
</evidence>
<feature type="domain" description="Major facilitator superfamily (MFS) profile" evidence="9">
    <location>
        <begin position="59"/>
        <end position="446"/>
    </location>
</feature>
<evidence type="ECO:0000256" key="1">
    <source>
        <dbReference type="ARBA" id="ARBA00004651"/>
    </source>
</evidence>
<sequence>MPPQPAHDNTAPDPMAPDAQASRTSDIADAAEAAAQAELRRSAAERAPQSPLAPLSAPVFRMLWLTWLMANTCMWMNDVAAAWLMTTLTTSPVLVALVQTASNLPVFLLGLPSGALADILDRRRYFMATQFWVAIVAVVLCLAVLSGGLNAYLLLALTFANGIGMAMRWPVFSAIVPELVDRHHLPAALALNGVAVNASRIIGPLLAGAIIASAGSAWVFVFNAVLSLVAAFTIMRWRRQPTPNPLGRERLGSAMRVGLQFVRESPPMRAVMWRISVFFLHATSLMALLPLVARELEGGGAGTFTVLLASMGAGAIGAAMLLPRLRQMMATDRLVSVGMLLQALAVSVVAIAPSVYIAVPAMVLAGAAWITTANVLVVAAQFALPNWVRARGMSILQMAIMGATALGAALWGQVAALTTVHVSLALAAAAGVAAMALVQRLVSNRHGEEDLSPSHAFKVPQAETPPAAGLRLVTSVEYFISPARAAEFRAVMQESRRARLRQGALSWELQHDIADPRRYVERVVDESWTEHLRRFDRVTASDVALRDRKNAFHVGDAPPVVSRYVVEEE</sequence>
<dbReference type="RefSeq" id="WP_094439425.1">
    <property type="nucleotide sequence ID" value="NZ_NKDB02000003.1"/>
</dbReference>
<keyword evidence="5 8" id="KW-1133">Transmembrane helix</keyword>
<dbReference type="GO" id="GO:0005886">
    <property type="term" value="C:plasma membrane"/>
    <property type="evidence" value="ECO:0007669"/>
    <property type="project" value="UniProtKB-SubCell"/>
</dbReference>
<dbReference type="PANTHER" id="PTHR23513">
    <property type="entry name" value="INTEGRAL MEMBRANE EFFLUX PROTEIN-RELATED"/>
    <property type="match status" value="1"/>
</dbReference>
<protein>
    <submittedName>
        <fullName evidence="10">MFS transporter</fullName>
    </submittedName>
</protein>
<name>A0A3R7IF37_9BURK</name>
<feature type="transmembrane region" description="Helical" evidence="8">
    <location>
        <begin position="395"/>
        <end position="414"/>
    </location>
</feature>
<keyword evidence="6 8" id="KW-0472">Membrane</keyword>
<keyword evidence="3" id="KW-1003">Cell membrane</keyword>
<dbReference type="AlphaFoldDB" id="A0A3R7IF37"/>
<keyword evidence="4 8" id="KW-0812">Transmembrane</keyword>
<evidence type="ECO:0000256" key="8">
    <source>
        <dbReference type="SAM" id="Phobius"/>
    </source>
</evidence>
<dbReference type="GO" id="GO:0022857">
    <property type="term" value="F:transmembrane transporter activity"/>
    <property type="evidence" value="ECO:0007669"/>
    <property type="project" value="InterPro"/>
</dbReference>
<dbReference type="InterPro" id="IPR020846">
    <property type="entry name" value="MFS_dom"/>
</dbReference>
<feature type="transmembrane region" description="Helical" evidence="8">
    <location>
        <begin position="362"/>
        <end position="383"/>
    </location>
</feature>
<feature type="region of interest" description="Disordered" evidence="7">
    <location>
        <begin position="1"/>
        <end position="45"/>
    </location>
</feature>
<feature type="transmembrane region" description="Helical" evidence="8">
    <location>
        <begin position="151"/>
        <end position="176"/>
    </location>
</feature>
<feature type="transmembrane region" description="Helical" evidence="8">
    <location>
        <begin position="334"/>
        <end position="356"/>
    </location>
</feature>
<organism evidence="10 11">
    <name type="scientific">Alicycliphilus denitrificans</name>
    <dbReference type="NCBI Taxonomy" id="179636"/>
    <lineage>
        <taxon>Bacteria</taxon>
        <taxon>Pseudomonadati</taxon>
        <taxon>Pseudomonadota</taxon>
        <taxon>Betaproteobacteria</taxon>
        <taxon>Burkholderiales</taxon>
        <taxon>Comamonadaceae</taxon>
        <taxon>Alicycliphilus</taxon>
    </lineage>
</organism>
<dbReference type="PROSITE" id="PS50850">
    <property type="entry name" value="MFS"/>
    <property type="match status" value="1"/>
</dbReference>
<evidence type="ECO:0000256" key="2">
    <source>
        <dbReference type="ARBA" id="ARBA00022448"/>
    </source>
</evidence>
<feature type="transmembrane region" description="Helical" evidence="8">
    <location>
        <begin position="271"/>
        <end position="293"/>
    </location>
</feature>
<feature type="transmembrane region" description="Helical" evidence="8">
    <location>
        <begin position="299"/>
        <end position="322"/>
    </location>
</feature>
<dbReference type="EMBL" id="NKDB02000003">
    <property type="protein sequence ID" value="RKJ95480.1"/>
    <property type="molecule type" value="Genomic_DNA"/>
</dbReference>
<gene>
    <name evidence="10" type="ORF">CE154_016210</name>
</gene>
<keyword evidence="2" id="KW-0813">Transport</keyword>
<feature type="compositionally biased region" description="Low complexity" evidence="7">
    <location>
        <begin position="28"/>
        <end position="37"/>
    </location>
</feature>
<dbReference type="InterPro" id="IPR010290">
    <property type="entry name" value="TM_effector"/>
</dbReference>
<dbReference type="CDD" id="cd06173">
    <property type="entry name" value="MFS_MefA_like"/>
    <property type="match status" value="1"/>
</dbReference>
<evidence type="ECO:0000256" key="6">
    <source>
        <dbReference type="ARBA" id="ARBA00023136"/>
    </source>
</evidence>
<comment type="subcellular location">
    <subcellularLocation>
        <location evidence="1">Cell membrane</location>
        <topology evidence="1">Multi-pass membrane protein</topology>
    </subcellularLocation>
</comment>
<feature type="transmembrane region" description="Helical" evidence="8">
    <location>
        <begin position="420"/>
        <end position="438"/>
    </location>
</feature>
<dbReference type="PANTHER" id="PTHR23513:SF11">
    <property type="entry name" value="STAPHYLOFERRIN A TRANSPORTER"/>
    <property type="match status" value="1"/>
</dbReference>
<feature type="transmembrane region" description="Helical" evidence="8">
    <location>
        <begin position="217"/>
        <end position="235"/>
    </location>
</feature>
<dbReference type="Gene3D" id="1.20.1250.20">
    <property type="entry name" value="MFS general substrate transporter like domains"/>
    <property type="match status" value="1"/>
</dbReference>
<dbReference type="Proteomes" id="UP000216225">
    <property type="component" value="Unassembled WGS sequence"/>
</dbReference>
<dbReference type="Pfam" id="PF05977">
    <property type="entry name" value="MFS_3"/>
    <property type="match status" value="1"/>
</dbReference>
<evidence type="ECO:0000313" key="10">
    <source>
        <dbReference type="EMBL" id="RKJ95480.1"/>
    </source>
</evidence>
<proteinExistence type="predicted"/>
<dbReference type="InterPro" id="IPR036259">
    <property type="entry name" value="MFS_trans_sf"/>
</dbReference>
<reference evidence="10 11" key="1">
    <citation type="submission" date="2018-09" db="EMBL/GenBank/DDBJ databases">
        <title>Genome comparison of Alicycliphilus sp. BQ1, a polyurethanolytic bacterium, with its closest phylogenetic relatives Alicycliphilus denitrificans BC and K601, unable to attack polyurethane.</title>
        <authorList>
            <person name="Loza-Tavera H."/>
            <person name="Lozano L."/>
            <person name="Cevallos M."/>
            <person name="Maya-Lucas O."/>
            <person name="Garcia-Mena J."/>
            <person name="Hernandez J."/>
        </authorList>
    </citation>
    <scope>NUCLEOTIDE SEQUENCE [LARGE SCALE GENOMIC DNA]</scope>
    <source>
        <strain evidence="10 11">BQ1</strain>
    </source>
</reference>
<accession>A0A3R7IF37</accession>
<evidence type="ECO:0000259" key="9">
    <source>
        <dbReference type="PROSITE" id="PS50850"/>
    </source>
</evidence>
<evidence type="ECO:0000313" key="11">
    <source>
        <dbReference type="Proteomes" id="UP000216225"/>
    </source>
</evidence>
<evidence type="ECO:0000256" key="5">
    <source>
        <dbReference type="ARBA" id="ARBA00022989"/>
    </source>
</evidence>
<evidence type="ECO:0000256" key="7">
    <source>
        <dbReference type="SAM" id="MobiDB-lite"/>
    </source>
</evidence>
<feature type="transmembrane region" description="Helical" evidence="8">
    <location>
        <begin position="125"/>
        <end position="145"/>
    </location>
</feature>
<evidence type="ECO:0000256" key="4">
    <source>
        <dbReference type="ARBA" id="ARBA00022692"/>
    </source>
</evidence>
<comment type="caution">
    <text evidence="10">The sequence shown here is derived from an EMBL/GenBank/DDBJ whole genome shotgun (WGS) entry which is preliminary data.</text>
</comment>
<dbReference type="SUPFAM" id="SSF103473">
    <property type="entry name" value="MFS general substrate transporter"/>
    <property type="match status" value="1"/>
</dbReference>